<feature type="transmembrane region" description="Helical" evidence="1">
    <location>
        <begin position="278"/>
        <end position="302"/>
    </location>
</feature>
<dbReference type="AlphaFoldDB" id="A0AAP9HJT6"/>
<gene>
    <name evidence="2" type="ORF">LCAKO_2685</name>
</gene>
<evidence type="ECO:0000313" key="3">
    <source>
        <dbReference type="Proteomes" id="UP000423274"/>
    </source>
</evidence>
<feature type="transmembrane region" description="Helical" evidence="1">
    <location>
        <begin position="88"/>
        <end position="106"/>
    </location>
</feature>
<feature type="transmembrane region" description="Helical" evidence="1">
    <location>
        <begin position="58"/>
        <end position="76"/>
    </location>
</feature>
<dbReference type="Proteomes" id="UP000423274">
    <property type="component" value="Chromosome"/>
</dbReference>
<accession>A0AAP9HJT6</accession>
<protein>
    <submittedName>
        <fullName evidence="2">Uncharacterized protein</fullName>
    </submittedName>
</protein>
<feature type="transmembrane region" description="Helical" evidence="1">
    <location>
        <begin position="21"/>
        <end position="38"/>
    </location>
</feature>
<keyword evidence="1" id="KW-0812">Transmembrane</keyword>
<proteinExistence type="predicted"/>
<evidence type="ECO:0000256" key="1">
    <source>
        <dbReference type="SAM" id="Phobius"/>
    </source>
</evidence>
<feature type="transmembrane region" description="Helical" evidence="1">
    <location>
        <begin position="242"/>
        <end position="272"/>
    </location>
</feature>
<feature type="transmembrane region" description="Helical" evidence="1">
    <location>
        <begin position="208"/>
        <end position="230"/>
    </location>
</feature>
<evidence type="ECO:0000313" key="2">
    <source>
        <dbReference type="EMBL" id="QGV19189.1"/>
    </source>
</evidence>
<feature type="transmembrane region" description="Helical" evidence="1">
    <location>
        <begin position="399"/>
        <end position="423"/>
    </location>
</feature>
<organism evidence="2 3">
    <name type="scientific">Lacticaseibacillus paracasei subsp. paracasei</name>
    <dbReference type="NCBI Taxonomy" id="47714"/>
    <lineage>
        <taxon>Bacteria</taxon>
        <taxon>Bacillati</taxon>
        <taxon>Bacillota</taxon>
        <taxon>Bacilli</taxon>
        <taxon>Lactobacillales</taxon>
        <taxon>Lactobacillaceae</taxon>
        <taxon>Lacticaseibacillus</taxon>
    </lineage>
</organism>
<keyword evidence="1" id="KW-0472">Membrane</keyword>
<keyword evidence="1" id="KW-1133">Transmembrane helix</keyword>
<feature type="transmembrane region" description="Helical" evidence="1">
    <location>
        <begin position="144"/>
        <end position="165"/>
    </location>
</feature>
<name>A0AAP9HJT6_LACPA</name>
<feature type="transmembrane region" description="Helical" evidence="1">
    <location>
        <begin position="112"/>
        <end position="132"/>
    </location>
</feature>
<sequence length="446" mass="50559">MKNNREINKGELIRVHQRVGYVNMKKILSIIFTLLLLIKVSKKMWTIVGLLFPHLGILKQNATISIAVFILCLILLGCSHWRMRKNDFLLFIVLIFTLLISAVTNSTSTQSFFSQFYILFDSYSLVLVAILLNNQSMRMLNWRSVEATILVFVTLQALLGISQFISKSPIVPIMDASGDPVVNSIYYVNGASSNKAYFMFQAGAKLRAFGMTDSGFTFGLLMLLGLVVILKRREIKPWLRGLLAILYSVGIYCSYTRIIMFALFGFLILKVVSKKHLIFIKFTYFFGVVSQLGIMLLAYTLTSMQVMSSSTFWGSIVSRIQGIMFYTEHYSLNLIHFLFGFNNVVNSSNINTIYSIDNDTLNIYFDIGILGLLVIEVFFASMLLTTLRERVTFYQISSFMAVLALIGIVNSPYYFIAFLMILFEVERYSDGTSIIGSEIDAGISIY</sequence>
<reference evidence="2 3" key="1">
    <citation type="submission" date="2017-08" db="EMBL/GenBank/DDBJ databases">
        <title>Genome sequence, comparative genomics and functional analysis of the highly adhesive Lactobacillus paracasei Kobulty strain.</title>
        <authorList>
            <person name="Koryszewska-Baginska A."/>
            <person name="Grynberg M."/>
            <person name="Aleksandrzak-Piekarczyk T."/>
        </authorList>
    </citation>
    <scope>NUCLEOTIDE SEQUENCE [LARGE SCALE GENOMIC DNA]</scope>
    <source>
        <strain evidence="2 3">IBB3423</strain>
    </source>
</reference>
<feature type="transmembrane region" description="Helical" evidence="1">
    <location>
        <begin position="361"/>
        <end position="387"/>
    </location>
</feature>
<dbReference type="EMBL" id="CP022954">
    <property type="protein sequence ID" value="QGV19189.1"/>
    <property type="molecule type" value="Genomic_DNA"/>
</dbReference>